<dbReference type="EMBL" id="CM024789">
    <property type="protein sequence ID" value="KAG8014967.1"/>
    <property type="molecule type" value="Genomic_DNA"/>
</dbReference>
<name>A0ACB7FKZ3_NIBAL</name>
<gene>
    <name evidence="1" type="ORF">GBF38_022188</name>
</gene>
<proteinExistence type="predicted"/>
<evidence type="ECO:0000313" key="1">
    <source>
        <dbReference type="EMBL" id="KAG8014967.1"/>
    </source>
</evidence>
<sequence>MPHSTTNRDSKTPSRYRDTRQTEDVVTSKGVTSWKMEFFEALDFVQSGMTTAALREATLLSATNGMVGTEEDLVSLKLPGNIDVPGLH</sequence>
<keyword evidence="2" id="KW-1185">Reference proteome</keyword>
<protein>
    <submittedName>
        <fullName evidence="1">Uncharacterized protein</fullName>
    </submittedName>
</protein>
<comment type="caution">
    <text evidence="1">The sequence shown here is derived from an EMBL/GenBank/DDBJ whole genome shotgun (WGS) entry which is preliminary data.</text>
</comment>
<feature type="non-terminal residue" evidence="1">
    <location>
        <position position="88"/>
    </location>
</feature>
<dbReference type="Proteomes" id="UP000805704">
    <property type="component" value="Chromosome 1"/>
</dbReference>
<evidence type="ECO:0000313" key="2">
    <source>
        <dbReference type="Proteomes" id="UP000805704"/>
    </source>
</evidence>
<reference evidence="1" key="1">
    <citation type="submission" date="2020-04" db="EMBL/GenBank/DDBJ databases">
        <title>A chromosome-scale assembly and high-density genetic map of the yellow drum (Nibea albiflora) genome.</title>
        <authorList>
            <person name="Xu D."/>
            <person name="Zhang W."/>
            <person name="Chen R."/>
            <person name="Tan P."/>
            <person name="Wang L."/>
            <person name="Song H."/>
            <person name="Tian L."/>
            <person name="Zhu Q."/>
            <person name="Wang B."/>
        </authorList>
    </citation>
    <scope>NUCLEOTIDE SEQUENCE</scope>
    <source>
        <strain evidence="1">ZJHYS-2018</strain>
    </source>
</reference>
<organism evidence="1 2">
    <name type="scientific">Nibea albiflora</name>
    <name type="common">Yellow drum</name>
    <name type="synonym">Corvina albiflora</name>
    <dbReference type="NCBI Taxonomy" id="240163"/>
    <lineage>
        <taxon>Eukaryota</taxon>
        <taxon>Metazoa</taxon>
        <taxon>Chordata</taxon>
        <taxon>Craniata</taxon>
        <taxon>Vertebrata</taxon>
        <taxon>Euteleostomi</taxon>
        <taxon>Actinopterygii</taxon>
        <taxon>Neopterygii</taxon>
        <taxon>Teleostei</taxon>
        <taxon>Neoteleostei</taxon>
        <taxon>Acanthomorphata</taxon>
        <taxon>Eupercaria</taxon>
        <taxon>Sciaenidae</taxon>
        <taxon>Nibea</taxon>
    </lineage>
</organism>
<accession>A0ACB7FKZ3</accession>